<dbReference type="RefSeq" id="WP_136878969.1">
    <property type="nucleotide sequence ID" value="NZ_SWDX01000001.1"/>
</dbReference>
<feature type="transmembrane region" description="Helical" evidence="1">
    <location>
        <begin position="69"/>
        <end position="87"/>
    </location>
</feature>
<comment type="caution">
    <text evidence="2">The sequence shown here is derived from an EMBL/GenBank/DDBJ whole genome shotgun (WGS) entry which is preliminary data.</text>
</comment>
<proteinExistence type="predicted"/>
<keyword evidence="1" id="KW-1133">Transmembrane helix</keyword>
<name>A0A4U1GN54_9SPHI</name>
<keyword evidence="1" id="KW-0812">Transmembrane</keyword>
<feature type="transmembrane region" description="Helical" evidence="1">
    <location>
        <begin position="93"/>
        <end position="111"/>
    </location>
</feature>
<dbReference type="Proteomes" id="UP000309594">
    <property type="component" value="Unassembled WGS sequence"/>
</dbReference>
<sequence length="303" mass="34521">MNLNFYKSNLFKGFAASNIVAMLIVGISKYTNFQESGVLIFSVFVIVPLLMGIISSWFWVKGNVKSKALAGYSVLNGTIAILLSFVFLKEGVICLLIVSPLIFCFIITGVFTGKRMFQQNNQTLNVSVFSLLFVVFISDSLSNHDYENLVADEMVVNATPEEIWKNVVAFDKIEKKDDYWLFQIGMPSPMQTTVDGYYKGAGRKCIFSNGYTFDEKIVTYKPNEDLTFDIVKQPLDPEIMGHIDILRGQFLLKDNGNGTTTLVGNSWYRLHVFPVWYYDIWAKSITRNVHLRVMEHIKMLSEK</sequence>
<dbReference type="InterPro" id="IPR023393">
    <property type="entry name" value="START-like_dom_sf"/>
</dbReference>
<dbReference type="AlphaFoldDB" id="A0A4U1GN54"/>
<evidence type="ECO:0000313" key="2">
    <source>
        <dbReference type="EMBL" id="TKC65474.1"/>
    </source>
</evidence>
<dbReference type="Gene3D" id="3.30.530.20">
    <property type="match status" value="1"/>
</dbReference>
<reference evidence="2 3" key="1">
    <citation type="submission" date="2019-04" db="EMBL/GenBank/DDBJ databases">
        <title>Pedobacter sp. RP-1-16 sp. nov., isolated from Arctic soil.</title>
        <authorList>
            <person name="Dahal R.H."/>
            <person name="Kim D.-U."/>
        </authorList>
    </citation>
    <scope>NUCLEOTIDE SEQUENCE [LARGE SCALE GENOMIC DNA]</scope>
    <source>
        <strain evidence="2 3">RP-1-16</strain>
    </source>
</reference>
<feature type="transmembrane region" description="Helical" evidence="1">
    <location>
        <begin position="39"/>
        <end position="60"/>
    </location>
</feature>
<protein>
    <recommendedName>
        <fullName evidence="4">SRPBCC family protein</fullName>
    </recommendedName>
</protein>
<organism evidence="2 3">
    <name type="scientific">Pedobacter hiemivivus</name>
    <dbReference type="NCBI Taxonomy" id="2530454"/>
    <lineage>
        <taxon>Bacteria</taxon>
        <taxon>Pseudomonadati</taxon>
        <taxon>Bacteroidota</taxon>
        <taxon>Sphingobacteriia</taxon>
        <taxon>Sphingobacteriales</taxon>
        <taxon>Sphingobacteriaceae</taxon>
        <taxon>Pedobacter</taxon>
    </lineage>
</organism>
<evidence type="ECO:0000256" key="1">
    <source>
        <dbReference type="SAM" id="Phobius"/>
    </source>
</evidence>
<evidence type="ECO:0000313" key="3">
    <source>
        <dbReference type="Proteomes" id="UP000309594"/>
    </source>
</evidence>
<feature type="transmembrane region" description="Helical" evidence="1">
    <location>
        <begin position="9"/>
        <end position="27"/>
    </location>
</feature>
<gene>
    <name evidence="2" type="ORF">FBD94_02670</name>
</gene>
<evidence type="ECO:0008006" key="4">
    <source>
        <dbReference type="Google" id="ProtNLM"/>
    </source>
</evidence>
<accession>A0A4U1GN54</accession>
<dbReference type="EMBL" id="SWDX01000001">
    <property type="protein sequence ID" value="TKC65474.1"/>
    <property type="molecule type" value="Genomic_DNA"/>
</dbReference>
<keyword evidence="1" id="KW-0472">Membrane</keyword>
<dbReference type="SUPFAM" id="SSF55961">
    <property type="entry name" value="Bet v1-like"/>
    <property type="match status" value="1"/>
</dbReference>